<evidence type="ECO:0008006" key="4">
    <source>
        <dbReference type="Google" id="ProtNLM"/>
    </source>
</evidence>
<feature type="chain" id="PRO_5005591787" description="Tandem-95 repeat protein" evidence="1">
    <location>
        <begin position="22"/>
        <end position="726"/>
    </location>
</feature>
<dbReference type="Pfam" id="PF17963">
    <property type="entry name" value="Big_9"/>
    <property type="match status" value="2"/>
</dbReference>
<dbReference type="PATRIC" id="fig|1409788.3.peg.626"/>
<organism evidence="2 3">
    <name type="scientific">Sunxiuqinia dokdonensis</name>
    <dbReference type="NCBI Taxonomy" id="1409788"/>
    <lineage>
        <taxon>Bacteria</taxon>
        <taxon>Pseudomonadati</taxon>
        <taxon>Bacteroidota</taxon>
        <taxon>Bacteroidia</taxon>
        <taxon>Marinilabiliales</taxon>
        <taxon>Prolixibacteraceae</taxon>
        <taxon>Sunxiuqinia</taxon>
    </lineage>
</organism>
<gene>
    <name evidence="2" type="ORF">NC99_06120</name>
</gene>
<dbReference type="STRING" id="1409788.NC99_06120"/>
<dbReference type="EMBL" id="LGIA01000024">
    <property type="protein sequence ID" value="KOH46635.1"/>
    <property type="molecule type" value="Genomic_DNA"/>
</dbReference>
<dbReference type="InterPro" id="IPR026341">
    <property type="entry name" value="T9SS_type_B"/>
</dbReference>
<dbReference type="Pfam" id="PF13585">
    <property type="entry name" value="CHU_C"/>
    <property type="match status" value="1"/>
</dbReference>
<dbReference type="AlphaFoldDB" id="A0A0L8VDV2"/>
<evidence type="ECO:0000256" key="1">
    <source>
        <dbReference type="SAM" id="SignalP"/>
    </source>
</evidence>
<protein>
    <recommendedName>
        <fullName evidence="4">Tandem-95 repeat protein</fullName>
    </recommendedName>
</protein>
<keyword evidence="1" id="KW-0732">Signal</keyword>
<dbReference type="Proteomes" id="UP000036958">
    <property type="component" value="Unassembled WGS sequence"/>
</dbReference>
<keyword evidence="3" id="KW-1185">Reference proteome</keyword>
<dbReference type="GO" id="GO:0005509">
    <property type="term" value="F:calcium ion binding"/>
    <property type="evidence" value="ECO:0007669"/>
    <property type="project" value="InterPro"/>
</dbReference>
<accession>A0A0L8VDV2</accession>
<evidence type="ECO:0000313" key="3">
    <source>
        <dbReference type="Proteomes" id="UP000036958"/>
    </source>
</evidence>
<dbReference type="OrthoDB" id="1117451at2"/>
<comment type="caution">
    <text evidence="2">The sequence shown here is derived from an EMBL/GenBank/DDBJ whole genome shotgun (WGS) entry which is preliminary data.</text>
</comment>
<name>A0A0L8VDV2_9BACT</name>
<dbReference type="SUPFAM" id="SSF103647">
    <property type="entry name" value="TSP type-3 repeat"/>
    <property type="match status" value="1"/>
</dbReference>
<feature type="signal peptide" evidence="1">
    <location>
        <begin position="1"/>
        <end position="21"/>
    </location>
</feature>
<reference evidence="3" key="1">
    <citation type="submission" date="2015-07" db="EMBL/GenBank/DDBJ databases">
        <title>Genome sequencing of Sunxiuqinia dokdonensis strain SK.</title>
        <authorList>
            <person name="Ahn S."/>
            <person name="Kim B.-C."/>
        </authorList>
    </citation>
    <scope>NUCLEOTIDE SEQUENCE [LARGE SCALE GENOMIC DNA]</scope>
    <source>
        <strain evidence="3">SK</strain>
    </source>
</reference>
<dbReference type="Gene3D" id="4.10.1080.10">
    <property type="entry name" value="TSP type-3 repeat"/>
    <property type="match status" value="2"/>
</dbReference>
<dbReference type="InterPro" id="IPR028974">
    <property type="entry name" value="TSP_type-3_rpt"/>
</dbReference>
<proteinExistence type="predicted"/>
<dbReference type="NCBIfam" id="TIGR04131">
    <property type="entry name" value="Bac_Flav_CTERM"/>
    <property type="match status" value="1"/>
</dbReference>
<dbReference type="Gene3D" id="2.60.40.3440">
    <property type="match status" value="1"/>
</dbReference>
<evidence type="ECO:0000313" key="2">
    <source>
        <dbReference type="EMBL" id="KOH46635.1"/>
    </source>
</evidence>
<dbReference type="RefSeq" id="WP_053179592.1">
    <property type="nucleotide sequence ID" value="NZ_LGIA01000024.1"/>
</dbReference>
<sequence>MNRLKTILLMTLLAVTLGVAAQESYVIDEVCVGAERTYRIDGEEGSTWVWKLEASDGTEIILDNPTGTDFTDTDTDGDPVFGSEISITWNVLPGTYSISTEQTSLFGCINHELGEIEVFPVPIADAGSDYTICSGDSVLLGTATASDYSSLLWTTNGDGHFNDPSLLHPIYIPGGQEVQGESISLTLTAYGLSDGSGCAPAISSLTITILPENQPPVATNDVAITEHTRTVDIPVLDNDSDPQGNLDGTSLVVISEPSHGTWLVNDDYTITYIPEAGYVGTDQFTYQIFDTDPCEVMSDQAVVTITILKPNQAPIATDDFFVNGCFTIFGDLLNNDSDPDGDALQIDTTPTLEAQHGTVTLYEDGTFQYEYVRGSAFVDSFSYRVCDVNLFSLCDEAMVYITIFEDSDCDGVPNEIDIDKDNDGIVDWVEGDDSVDTDGDGIPDYLDIDADNDGIPDNIEGQTTGGYIAPWGVDNNNNGLDDAYEQGGRLGIRPVDTDDDGLADFQDTDSDNDGVPDYIEGYDIGAKGIAEISPEYSDIDGDGLDDAYDNFFGGFNPDNLDNPFGSNPHLQDFDGDGIPDWRDTDDDADGIPTFYEDYNNNNVYFDDDMDQDGHPDYLDIQGDCTMFIPEGFSPNGDGIHDFFQIYCIDNYPNATLLIFDRWGKKLYEHEKYGNLDFWGSFEKAWWDGSRTNDGSASLDRLPPGNYLYVLVRGDGNRDSGAVMLSY</sequence>